<dbReference type="BioCyc" id="RSPH349102:G1G8M-1300-MONOMER"/>
<organism evidence="1">
    <name type="scientific">Cereibacter sphaeroides (strain ATCC 17025 / ATH 2.4.3)</name>
    <name type="common">Rhodobacter sphaeroides</name>
    <dbReference type="NCBI Taxonomy" id="349102"/>
    <lineage>
        <taxon>Bacteria</taxon>
        <taxon>Pseudomonadati</taxon>
        <taxon>Pseudomonadota</taxon>
        <taxon>Alphaproteobacteria</taxon>
        <taxon>Rhodobacterales</taxon>
        <taxon>Paracoccaceae</taxon>
        <taxon>Cereibacter</taxon>
    </lineage>
</organism>
<dbReference type="STRING" id="349102.Rsph17025_1268"/>
<gene>
    <name evidence="1" type="ordered locus">Rsph17025_1268</name>
</gene>
<dbReference type="eggNOG" id="ENOG50339C7">
    <property type="taxonomic scope" value="Bacteria"/>
</dbReference>
<dbReference type="AlphaFoldDB" id="A4WS05"/>
<proteinExistence type="predicted"/>
<dbReference type="KEGG" id="rsq:Rsph17025_1268"/>
<reference evidence="1" key="1">
    <citation type="submission" date="2007-04" db="EMBL/GenBank/DDBJ databases">
        <title>Complete sequence of chromosome of Rhodobacter sphaeroides ATCC 17025.</title>
        <authorList>
            <consortium name="US DOE Joint Genome Institute"/>
            <person name="Copeland A."/>
            <person name="Lucas S."/>
            <person name="Lapidus A."/>
            <person name="Barry K."/>
            <person name="Detter J.C."/>
            <person name="Glavina del Rio T."/>
            <person name="Hammon N."/>
            <person name="Israni S."/>
            <person name="Dalin E."/>
            <person name="Tice H."/>
            <person name="Pitluck S."/>
            <person name="Chertkov O."/>
            <person name="Brettin T."/>
            <person name="Bruce D."/>
            <person name="Han C."/>
            <person name="Schmutz J."/>
            <person name="Larimer F."/>
            <person name="Land M."/>
            <person name="Hauser L."/>
            <person name="Kyrpides N."/>
            <person name="Kim E."/>
            <person name="Richardson P."/>
            <person name="Mackenzie C."/>
            <person name="Choudhary M."/>
            <person name="Donohue T.J."/>
            <person name="Kaplan S."/>
        </authorList>
    </citation>
    <scope>NUCLEOTIDE SEQUENCE [LARGE SCALE GENOMIC DNA]</scope>
    <source>
        <strain evidence="1">ATCC 17025</strain>
    </source>
</reference>
<dbReference type="HOGENOM" id="CLU_1260633_0_0_5"/>
<sequence length="219" mass="23574">MKTYSVHNQEGRILRLIESTSEDIALLNVADGEDLIEGVYPADAFYVRDGVAVPYPTKPGPWAVFDYAAEVWADPRTPDDLAAELQEARRAGIGCVNSAADAVRRRYVTMIAGQDMLYLRKEAEARAYLADPDPDPDPADYPLIMAEEGITAPTAWHVAQVYLGLSAVWISLAAPLETARLGAIAQIEVAEDAETIHAIVAAACAQIATISNPAPEQPA</sequence>
<accession>A4WS05</accession>
<evidence type="ECO:0008006" key="2">
    <source>
        <dbReference type="Google" id="ProtNLM"/>
    </source>
</evidence>
<dbReference type="EMBL" id="CP000661">
    <property type="protein sequence ID" value="ABP70169.1"/>
    <property type="molecule type" value="Genomic_DNA"/>
</dbReference>
<evidence type="ECO:0000313" key="1">
    <source>
        <dbReference type="EMBL" id="ABP70169.1"/>
    </source>
</evidence>
<protein>
    <recommendedName>
        <fullName evidence="2">DUF4376 domain-containing protein</fullName>
    </recommendedName>
</protein>
<name>A4WS05_CERS5</name>